<evidence type="ECO:0000313" key="2">
    <source>
        <dbReference type="EMBL" id="WPB01981.1"/>
    </source>
</evidence>
<evidence type="ECO:0000259" key="1">
    <source>
        <dbReference type="PROSITE" id="PS50181"/>
    </source>
</evidence>
<gene>
    <name evidence="2" type="ORF">RHO25_006615</name>
</gene>
<dbReference type="InterPro" id="IPR001810">
    <property type="entry name" value="F-box_dom"/>
</dbReference>
<sequence length="298" mass="34252">MDNLPPELVETILCFLPAKDLLFVQRVGTHWRHIIKTSPRLQAALFYTPAGQHRFIRWTCSCPDGVEVHHYEILPAPDDEKRSIAQYFEDDDGLGFVYTLPLSRLNPILFHHPTPKNIFAAMTQQSTKLRIKPMTFRHISAASCRKMYLCQPPIRGAYYTWRCDHMEIVIPSQNRTEEHIRGFCVEGEIQNEHGLTMGDILDEMTAKGSGQNPSTPFTLTFTHAILATEQQEQHLRTHPQNDGVDFDWDSLCQSVSMADHLRPEYYRSVEQLKQAMASCRLCAIDDDQNGQGRRRLSL</sequence>
<evidence type="ECO:0000313" key="3">
    <source>
        <dbReference type="Proteomes" id="UP001302367"/>
    </source>
</evidence>
<feature type="domain" description="F-box" evidence="1">
    <location>
        <begin position="1"/>
        <end position="44"/>
    </location>
</feature>
<proteinExistence type="predicted"/>
<keyword evidence="3" id="KW-1185">Reference proteome</keyword>
<dbReference type="RefSeq" id="XP_065458883.1">
    <property type="nucleotide sequence ID" value="XM_065602811.1"/>
</dbReference>
<dbReference type="GeneID" id="90644277"/>
<protein>
    <recommendedName>
        <fullName evidence="1">F-box domain-containing protein</fullName>
    </recommendedName>
</protein>
<dbReference type="SUPFAM" id="SSF81383">
    <property type="entry name" value="F-box domain"/>
    <property type="match status" value="1"/>
</dbReference>
<dbReference type="Proteomes" id="UP001302367">
    <property type="component" value="Chromosome 4"/>
</dbReference>
<dbReference type="Gene3D" id="1.20.1280.50">
    <property type="match status" value="1"/>
</dbReference>
<name>A0ABZ0NR13_CERBT</name>
<organism evidence="2 3">
    <name type="scientific">Cercospora beticola</name>
    <name type="common">Sugarbeet leaf spot fungus</name>
    <dbReference type="NCBI Taxonomy" id="122368"/>
    <lineage>
        <taxon>Eukaryota</taxon>
        <taxon>Fungi</taxon>
        <taxon>Dikarya</taxon>
        <taxon>Ascomycota</taxon>
        <taxon>Pezizomycotina</taxon>
        <taxon>Dothideomycetes</taxon>
        <taxon>Dothideomycetidae</taxon>
        <taxon>Mycosphaerellales</taxon>
        <taxon>Mycosphaerellaceae</taxon>
        <taxon>Cercospora</taxon>
    </lineage>
</organism>
<dbReference type="PROSITE" id="PS50181">
    <property type="entry name" value="FBOX"/>
    <property type="match status" value="1"/>
</dbReference>
<reference evidence="2 3" key="1">
    <citation type="submission" date="2023-09" db="EMBL/GenBank/DDBJ databases">
        <title>Complete-Gapless Cercospora beticola genome.</title>
        <authorList>
            <person name="Wyatt N.A."/>
            <person name="Spanner R.E."/>
            <person name="Bolton M.D."/>
        </authorList>
    </citation>
    <scope>NUCLEOTIDE SEQUENCE [LARGE SCALE GENOMIC DNA]</scope>
    <source>
        <strain evidence="2">Cb09-40</strain>
    </source>
</reference>
<dbReference type="Pfam" id="PF00646">
    <property type="entry name" value="F-box"/>
    <property type="match status" value="1"/>
</dbReference>
<dbReference type="InterPro" id="IPR036047">
    <property type="entry name" value="F-box-like_dom_sf"/>
</dbReference>
<dbReference type="EMBL" id="CP134187">
    <property type="protein sequence ID" value="WPB01981.1"/>
    <property type="molecule type" value="Genomic_DNA"/>
</dbReference>
<accession>A0ABZ0NR13</accession>